<protein>
    <submittedName>
        <fullName evidence="1">Uncharacterized protein</fullName>
    </submittedName>
</protein>
<name>C4V225_9FIRM</name>
<reference evidence="1 2" key="1">
    <citation type="submission" date="2009-04" db="EMBL/GenBank/DDBJ databases">
        <authorList>
            <person name="Qin X."/>
            <person name="Bachman B."/>
            <person name="Battles P."/>
            <person name="Bell A."/>
            <person name="Bess C."/>
            <person name="Bickham C."/>
            <person name="Chaboub L."/>
            <person name="Chen D."/>
            <person name="Coyle M."/>
            <person name="Deiros D.R."/>
            <person name="Dinh H."/>
            <person name="Forbes L."/>
            <person name="Fowler G."/>
            <person name="Francisco L."/>
            <person name="Fu Q."/>
            <person name="Gubbala S."/>
            <person name="Hale W."/>
            <person name="Han Y."/>
            <person name="Hemphill L."/>
            <person name="Highlander S.K."/>
            <person name="Hirani K."/>
            <person name="Hogues M."/>
            <person name="Jackson L."/>
            <person name="Jakkamsetti A."/>
            <person name="Javaid M."/>
            <person name="Jiang H."/>
            <person name="Korchina V."/>
            <person name="Kovar C."/>
            <person name="Lara F."/>
            <person name="Lee S."/>
            <person name="Mata R."/>
            <person name="Mathew T."/>
            <person name="Moen C."/>
            <person name="Morales K."/>
            <person name="Munidasa M."/>
            <person name="Nazareth L."/>
            <person name="Ngo R."/>
            <person name="Nguyen L."/>
            <person name="Okwuonu G."/>
            <person name="Ongeri F."/>
            <person name="Patil S."/>
            <person name="Petrosino J."/>
            <person name="Pham C."/>
            <person name="Pham P."/>
            <person name="Pu L.-L."/>
            <person name="Puazo M."/>
            <person name="Raj R."/>
            <person name="Reid J."/>
            <person name="Rouhana J."/>
            <person name="Saada N."/>
            <person name="Shang Y."/>
            <person name="Simmons D."/>
            <person name="Thornton R."/>
            <person name="Warren J."/>
            <person name="Weissenberger G."/>
            <person name="Zhang J."/>
            <person name="Zhang L."/>
            <person name="Zhou C."/>
            <person name="Zhu D."/>
            <person name="Muzny D."/>
            <person name="Worley K."/>
            <person name="Gibbs R."/>
        </authorList>
    </citation>
    <scope>NUCLEOTIDE SEQUENCE [LARGE SCALE GENOMIC DNA]</scope>
    <source>
        <strain evidence="1 2">ATCC 43531</strain>
    </source>
</reference>
<sequence length="171" mass="18838">MREMKKGLILLAVFMFALTGISMAAGINQINRDGHVLNYSDIALGGIMAGTTRAEVEEIYGAPTTRTEPEWSDARNDMIDTYTYGTSFRVMFIGDRAEFINTDAQNGIATPAGVTVGDPQSKILRIYGKPYRYSKAENGKETFVYRDQYHIGLAFTAQRGFITSIGIVGSE</sequence>
<dbReference type="eggNOG" id="ENOG5033HTJ">
    <property type="taxonomic scope" value="Bacteria"/>
</dbReference>
<comment type="caution">
    <text evidence="1">The sequence shown here is derived from an EMBL/GenBank/DDBJ whole genome shotgun (WGS) entry which is preliminary data.</text>
</comment>
<dbReference type="EMBL" id="ACLA01000006">
    <property type="protein sequence ID" value="EEQ49156.1"/>
    <property type="molecule type" value="Genomic_DNA"/>
</dbReference>
<keyword evidence="2" id="KW-1185">Reference proteome</keyword>
<dbReference type="OrthoDB" id="1665628at2"/>
<accession>C4V225</accession>
<gene>
    <name evidence="1" type="ORF">HMPREF0908_0472</name>
</gene>
<proteinExistence type="predicted"/>
<evidence type="ECO:0000313" key="1">
    <source>
        <dbReference type="EMBL" id="EEQ49156.1"/>
    </source>
</evidence>
<evidence type="ECO:0000313" key="2">
    <source>
        <dbReference type="Proteomes" id="UP000005309"/>
    </source>
</evidence>
<organism evidence="1 2">
    <name type="scientific">Selenomonas flueggei ATCC 43531</name>
    <dbReference type="NCBI Taxonomy" id="638302"/>
    <lineage>
        <taxon>Bacteria</taxon>
        <taxon>Bacillati</taxon>
        <taxon>Bacillota</taxon>
        <taxon>Negativicutes</taxon>
        <taxon>Selenomonadales</taxon>
        <taxon>Selenomonadaceae</taxon>
        <taxon>Selenomonas</taxon>
    </lineage>
</organism>
<dbReference type="AlphaFoldDB" id="C4V225"/>
<dbReference type="HOGENOM" id="CLU_1554215_0_0_9"/>
<dbReference type="Proteomes" id="UP000005309">
    <property type="component" value="Unassembled WGS sequence"/>
</dbReference>